<name>A0A1X7TVM7_AMPQE</name>
<reference evidence="6" key="1">
    <citation type="submission" date="2017-05" db="UniProtKB">
        <authorList>
            <consortium name="EnsemblMetazoa"/>
        </authorList>
    </citation>
    <scope>IDENTIFICATION</scope>
</reference>
<dbReference type="InParanoid" id="A0A1X7TVM7"/>
<dbReference type="AlphaFoldDB" id="A0A1X7TVM7"/>
<proteinExistence type="inferred from homology"/>
<dbReference type="GO" id="GO:0009378">
    <property type="term" value="F:four-way junction helicase activity"/>
    <property type="evidence" value="ECO:0007669"/>
    <property type="project" value="TreeGrafter"/>
</dbReference>
<evidence type="ECO:0000256" key="3">
    <source>
        <dbReference type="ARBA" id="ARBA00023235"/>
    </source>
</evidence>
<dbReference type="EnsemblMetazoa" id="Aqu2.1.19357_001">
    <property type="protein sequence ID" value="Aqu2.1.19357_001"/>
    <property type="gene ID" value="Aqu2.1.19357"/>
</dbReference>
<dbReference type="eggNOG" id="KOG0351">
    <property type="taxonomic scope" value="Eukaryota"/>
</dbReference>
<protein>
    <submittedName>
        <fullName evidence="6">Uncharacterized protein</fullName>
    </submittedName>
</protein>
<evidence type="ECO:0000256" key="1">
    <source>
        <dbReference type="ARBA" id="ARBA00005446"/>
    </source>
</evidence>
<evidence type="ECO:0000256" key="4">
    <source>
        <dbReference type="ARBA" id="ARBA00023242"/>
    </source>
</evidence>
<dbReference type="GO" id="GO:0043138">
    <property type="term" value="F:3'-5' DNA helicase activity"/>
    <property type="evidence" value="ECO:0007669"/>
    <property type="project" value="TreeGrafter"/>
</dbReference>
<keyword evidence="3" id="KW-0413">Isomerase</keyword>
<accession>A0A1X7TVM7</accession>
<keyword evidence="5" id="KW-1133">Transmembrane helix</keyword>
<dbReference type="InterPro" id="IPR027417">
    <property type="entry name" value="P-loop_NTPase"/>
</dbReference>
<evidence type="ECO:0000256" key="5">
    <source>
        <dbReference type="SAM" id="Phobius"/>
    </source>
</evidence>
<dbReference type="PANTHER" id="PTHR13710:SF153">
    <property type="entry name" value="RECQ-LIKE DNA HELICASE BLM"/>
    <property type="match status" value="1"/>
</dbReference>
<dbReference type="GO" id="GO:0005694">
    <property type="term" value="C:chromosome"/>
    <property type="evidence" value="ECO:0007669"/>
    <property type="project" value="TreeGrafter"/>
</dbReference>
<sequence length="237" mass="26859">MKLKEEPIATIGTILKGRDVFLWLPTGFRNPLVIVLSPLLALMVNQVTNLSSTIQAIEDDLAYAIPKAILKQRWKDVIEMPEVAEGIVAFVVLKYFVFQNGEYMLNMHALMLMLIIILFYLYNRSKDFRTTYGKIHEIRALVRQHVPLMACAAMATKSVRDKVLSLLDMKGCEVNSTCPDRPNIFNAVNPRTEIELDLSSLINSLRIDKNNAAPVIVHCPSLNMCSDRYATFHYELG</sequence>
<dbReference type="PANTHER" id="PTHR13710">
    <property type="entry name" value="DNA HELICASE RECQ FAMILY MEMBER"/>
    <property type="match status" value="1"/>
</dbReference>
<keyword evidence="5" id="KW-0472">Membrane</keyword>
<dbReference type="STRING" id="400682.A0A1X7TVM7"/>
<dbReference type="GO" id="GO:0000724">
    <property type="term" value="P:double-strand break repair via homologous recombination"/>
    <property type="evidence" value="ECO:0007669"/>
    <property type="project" value="TreeGrafter"/>
</dbReference>
<dbReference type="OrthoDB" id="5987465at2759"/>
<keyword evidence="4" id="KW-0539">Nucleus</keyword>
<evidence type="ECO:0000256" key="2">
    <source>
        <dbReference type="ARBA" id="ARBA00023125"/>
    </source>
</evidence>
<dbReference type="GO" id="GO:0003677">
    <property type="term" value="F:DNA binding"/>
    <property type="evidence" value="ECO:0007669"/>
    <property type="project" value="UniProtKB-KW"/>
</dbReference>
<comment type="similarity">
    <text evidence="1">Belongs to the helicase family. RecQ subfamily.</text>
</comment>
<keyword evidence="5" id="KW-0812">Transmembrane</keyword>
<evidence type="ECO:0000313" key="6">
    <source>
        <dbReference type="EnsemblMetazoa" id="Aqu2.1.19357_001"/>
    </source>
</evidence>
<feature type="transmembrane region" description="Helical" evidence="5">
    <location>
        <begin position="20"/>
        <end position="44"/>
    </location>
</feature>
<dbReference type="GO" id="GO:0005737">
    <property type="term" value="C:cytoplasm"/>
    <property type="evidence" value="ECO:0007669"/>
    <property type="project" value="TreeGrafter"/>
</dbReference>
<feature type="transmembrane region" description="Helical" evidence="5">
    <location>
        <begin position="103"/>
        <end position="122"/>
    </location>
</feature>
<dbReference type="GO" id="GO:0005634">
    <property type="term" value="C:nucleus"/>
    <property type="evidence" value="ECO:0007669"/>
    <property type="project" value="TreeGrafter"/>
</dbReference>
<keyword evidence="2" id="KW-0238">DNA-binding</keyword>
<dbReference type="Gene3D" id="3.40.50.300">
    <property type="entry name" value="P-loop containing nucleotide triphosphate hydrolases"/>
    <property type="match status" value="1"/>
</dbReference>
<organism evidence="6">
    <name type="scientific">Amphimedon queenslandica</name>
    <name type="common">Sponge</name>
    <dbReference type="NCBI Taxonomy" id="400682"/>
    <lineage>
        <taxon>Eukaryota</taxon>
        <taxon>Metazoa</taxon>
        <taxon>Porifera</taxon>
        <taxon>Demospongiae</taxon>
        <taxon>Heteroscleromorpha</taxon>
        <taxon>Haplosclerida</taxon>
        <taxon>Niphatidae</taxon>
        <taxon>Amphimedon</taxon>
    </lineage>
</organism>